<gene>
    <name evidence="2" type="ORF">CRENBAI_017425</name>
</gene>
<dbReference type="EMBL" id="JAHHUM010002057">
    <property type="protein sequence ID" value="KAK5606660.1"/>
    <property type="molecule type" value="Genomic_DNA"/>
</dbReference>
<accession>A0AAV9RD06</accession>
<feature type="compositionally biased region" description="Low complexity" evidence="1">
    <location>
        <begin position="58"/>
        <end position="78"/>
    </location>
</feature>
<protein>
    <submittedName>
        <fullName evidence="2">Uncharacterized protein</fullName>
    </submittedName>
</protein>
<sequence length="117" mass="12821">MTYSEKQQVRFSLMMTSGAVPLIYALGHPIQLPSIQTDATKVQDVLLWERRTTTALQTTDRTTSGVSAAAPPARAQDALETSTAEGVLTRKDLRRGVQAHSITIEWLTQDKHASENG</sequence>
<feature type="region of interest" description="Disordered" evidence="1">
    <location>
        <begin position="58"/>
        <end position="81"/>
    </location>
</feature>
<proteinExistence type="predicted"/>
<evidence type="ECO:0000313" key="2">
    <source>
        <dbReference type="EMBL" id="KAK5606660.1"/>
    </source>
</evidence>
<keyword evidence="3" id="KW-1185">Reference proteome</keyword>
<reference evidence="2 3" key="1">
    <citation type="submission" date="2021-06" db="EMBL/GenBank/DDBJ databases">
        <authorList>
            <person name="Palmer J.M."/>
        </authorList>
    </citation>
    <scope>NUCLEOTIDE SEQUENCE [LARGE SCALE GENOMIC DNA]</scope>
    <source>
        <strain evidence="2 3">MEX-2019</strain>
        <tissue evidence="2">Muscle</tissue>
    </source>
</reference>
<comment type="caution">
    <text evidence="2">The sequence shown here is derived from an EMBL/GenBank/DDBJ whole genome shotgun (WGS) entry which is preliminary data.</text>
</comment>
<name>A0AAV9RD06_9TELE</name>
<organism evidence="2 3">
    <name type="scientific">Crenichthys baileyi</name>
    <name type="common">White River springfish</name>
    <dbReference type="NCBI Taxonomy" id="28760"/>
    <lineage>
        <taxon>Eukaryota</taxon>
        <taxon>Metazoa</taxon>
        <taxon>Chordata</taxon>
        <taxon>Craniata</taxon>
        <taxon>Vertebrata</taxon>
        <taxon>Euteleostomi</taxon>
        <taxon>Actinopterygii</taxon>
        <taxon>Neopterygii</taxon>
        <taxon>Teleostei</taxon>
        <taxon>Neoteleostei</taxon>
        <taxon>Acanthomorphata</taxon>
        <taxon>Ovalentaria</taxon>
        <taxon>Atherinomorphae</taxon>
        <taxon>Cyprinodontiformes</taxon>
        <taxon>Goodeidae</taxon>
        <taxon>Crenichthys</taxon>
    </lineage>
</organism>
<dbReference type="AlphaFoldDB" id="A0AAV9RD06"/>
<evidence type="ECO:0000256" key="1">
    <source>
        <dbReference type="SAM" id="MobiDB-lite"/>
    </source>
</evidence>
<dbReference type="Proteomes" id="UP001311232">
    <property type="component" value="Unassembled WGS sequence"/>
</dbReference>
<evidence type="ECO:0000313" key="3">
    <source>
        <dbReference type="Proteomes" id="UP001311232"/>
    </source>
</evidence>